<dbReference type="PANTHER" id="PTHR15427:SF33">
    <property type="entry name" value="COLLAGEN IV NC1 DOMAIN-CONTAINING PROTEIN"/>
    <property type="match status" value="1"/>
</dbReference>
<feature type="non-terminal residue" evidence="5">
    <location>
        <position position="1"/>
    </location>
</feature>
<reference evidence="5" key="1">
    <citation type="journal article" date="2014" name="Front. Microbiol.">
        <title>High frequency of phylogenetically diverse reductive dehalogenase-homologous genes in deep subseafloor sedimentary metagenomes.</title>
        <authorList>
            <person name="Kawai M."/>
            <person name="Futagami T."/>
            <person name="Toyoda A."/>
            <person name="Takaki Y."/>
            <person name="Nishi S."/>
            <person name="Hori S."/>
            <person name="Arai W."/>
            <person name="Tsubouchi T."/>
            <person name="Morono Y."/>
            <person name="Uchiyama I."/>
            <person name="Ito T."/>
            <person name="Fujiyama A."/>
            <person name="Inagaki F."/>
            <person name="Takami H."/>
        </authorList>
    </citation>
    <scope>NUCLEOTIDE SEQUENCE</scope>
    <source>
        <strain evidence="5">Expedition CK06-06</strain>
    </source>
</reference>
<keyword evidence="4" id="KW-1133">Transmembrane helix</keyword>
<evidence type="ECO:0000256" key="4">
    <source>
        <dbReference type="SAM" id="Phobius"/>
    </source>
</evidence>
<dbReference type="GO" id="GO:0005581">
    <property type="term" value="C:collagen trimer"/>
    <property type="evidence" value="ECO:0007669"/>
    <property type="project" value="UniProtKB-KW"/>
</dbReference>
<sequence>ERNTFTCAQRIPGETRGQYGVIITRGSNNIDISNNQFLGSSPTHELHIGIALQAWAGFTMGNVTILGNDISDFNIGILVEDVDTSGISINYNNIDGNTIGVKHTSTYTVDATLNWWGRPDIVGIIKGTEGDINADPWLNGPYPGGEPVTTKGEKGDIGGTGDPGPAGPTGDTGPAGPMGPAGSKGDTGPMGSQGPAGSAGTVPLEIPIIVVIAMVVIVLMLAVAVRRK</sequence>
<feature type="region of interest" description="Disordered" evidence="3">
    <location>
        <begin position="135"/>
        <end position="198"/>
    </location>
</feature>
<feature type="compositionally biased region" description="Low complexity" evidence="3">
    <location>
        <begin position="168"/>
        <end position="184"/>
    </location>
</feature>
<feature type="transmembrane region" description="Helical" evidence="4">
    <location>
        <begin position="206"/>
        <end position="225"/>
    </location>
</feature>
<evidence type="ECO:0000256" key="2">
    <source>
        <dbReference type="ARBA" id="ARBA00022525"/>
    </source>
</evidence>
<keyword evidence="4" id="KW-0812">Transmembrane</keyword>
<gene>
    <name evidence="5" type="ORF">S06H3_42837</name>
</gene>
<dbReference type="AlphaFoldDB" id="X1PS00"/>
<dbReference type="SUPFAM" id="SSF51126">
    <property type="entry name" value="Pectin lyase-like"/>
    <property type="match status" value="1"/>
</dbReference>
<evidence type="ECO:0000313" key="5">
    <source>
        <dbReference type="EMBL" id="GAI41885.1"/>
    </source>
</evidence>
<dbReference type="InterPro" id="IPR011050">
    <property type="entry name" value="Pectin_lyase_fold/virulence"/>
</dbReference>
<comment type="subcellular location">
    <subcellularLocation>
        <location evidence="1">Secreted</location>
    </subcellularLocation>
</comment>
<dbReference type="InterPro" id="IPR008160">
    <property type="entry name" value="Collagen"/>
</dbReference>
<organism evidence="5">
    <name type="scientific">marine sediment metagenome</name>
    <dbReference type="NCBI Taxonomy" id="412755"/>
    <lineage>
        <taxon>unclassified sequences</taxon>
        <taxon>metagenomes</taxon>
        <taxon>ecological metagenomes</taxon>
    </lineage>
</organism>
<evidence type="ECO:0000256" key="3">
    <source>
        <dbReference type="SAM" id="MobiDB-lite"/>
    </source>
</evidence>
<accession>X1PS00</accession>
<dbReference type="PANTHER" id="PTHR15427">
    <property type="entry name" value="EMILIN ELASTIN MICROFIBRIL INTERFACE-LOCATED PROTEIN ELASTIN MICROFIBRIL INTERFACER"/>
    <property type="match status" value="1"/>
</dbReference>
<evidence type="ECO:0008006" key="6">
    <source>
        <dbReference type="Google" id="ProtNLM"/>
    </source>
</evidence>
<keyword evidence="2" id="KW-0964">Secreted</keyword>
<dbReference type="Pfam" id="PF01391">
    <property type="entry name" value="Collagen"/>
    <property type="match status" value="1"/>
</dbReference>
<protein>
    <recommendedName>
        <fullName evidence="6">Right handed beta helix domain-containing protein</fullName>
    </recommendedName>
</protein>
<proteinExistence type="predicted"/>
<keyword evidence="4" id="KW-0472">Membrane</keyword>
<dbReference type="InterPro" id="IPR050392">
    <property type="entry name" value="Collagen/C1q_domain"/>
</dbReference>
<evidence type="ECO:0000256" key="1">
    <source>
        <dbReference type="ARBA" id="ARBA00004613"/>
    </source>
</evidence>
<comment type="caution">
    <text evidence="5">The sequence shown here is derived from an EMBL/GenBank/DDBJ whole genome shotgun (WGS) entry which is preliminary data.</text>
</comment>
<name>X1PS00_9ZZZZ</name>
<dbReference type="EMBL" id="BARV01026520">
    <property type="protein sequence ID" value="GAI41885.1"/>
    <property type="molecule type" value="Genomic_DNA"/>
</dbReference>